<gene>
    <name evidence="8" type="primary">pal</name>
    <name evidence="11" type="ordered locus">Rfer_1153</name>
</gene>
<keyword evidence="7 8" id="KW-0131">Cell cycle</keyword>
<dbReference type="Pfam" id="PF00691">
    <property type="entry name" value="OmpA"/>
    <property type="match status" value="1"/>
</dbReference>
<dbReference type="PANTHER" id="PTHR30329">
    <property type="entry name" value="STATOR ELEMENT OF FLAGELLAR MOTOR COMPLEX"/>
    <property type="match status" value="1"/>
</dbReference>
<dbReference type="OrthoDB" id="9809164at2"/>
<feature type="chain" id="PRO_5004200610" description="Peptidoglycan-associated lipoprotein" evidence="9">
    <location>
        <begin position="32"/>
        <end position="181"/>
    </location>
</feature>
<dbReference type="NCBIfam" id="TIGR02802">
    <property type="entry name" value="Pal_lipo"/>
    <property type="match status" value="1"/>
</dbReference>
<evidence type="ECO:0000256" key="8">
    <source>
        <dbReference type="HAMAP-Rule" id="MF_02204"/>
    </source>
</evidence>
<dbReference type="GO" id="GO:0051301">
    <property type="term" value="P:cell division"/>
    <property type="evidence" value="ECO:0007669"/>
    <property type="project" value="UniProtKB-UniRule"/>
</dbReference>
<dbReference type="PANTHER" id="PTHR30329:SF21">
    <property type="entry name" value="LIPOPROTEIN YIAD-RELATED"/>
    <property type="match status" value="1"/>
</dbReference>
<keyword evidence="1 8" id="KW-0132">Cell division</keyword>
<dbReference type="Proteomes" id="UP000008332">
    <property type="component" value="Chromosome"/>
</dbReference>
<dbReference type="Gene3D" id="3.30.1330.60">
    <property type="entry name" value="OmpA-like domain"/>
    <property type="match status" value="1"/>
</dbReference>
<evidence type="ECO:0000259" key="10">
    <source>
        <dbReference type="PROSITE" id="PS51123"/>
    </source>
</evidence>
<evidence type="ECO:0000256" key="3">
    <source>
        <dbReference type="ARBA" id="ARBA00023136"/>
    </source>
</evidence>
<dbReference type="STRING" id="338969.Rfer_1153"/>
<sequence>MEPNMKINLFKNLTLAVMLATLAACSTTKVAEAPPVPVAVKAPTAPVAPPAQSTVKSVIAISPLDDANSPLAKRSVFFGFDNFQIRSSDLPLIEAHAKYLAANKSAKVRLEGNADERGGREYNLALGQKRAEAVRRSLRLLGVPDSSLEAVSFGMEKPVDAGHNEDAWAKNRRVDLKYIAR</sequence>
<dbReference type="PRINTS" id="PR01021">
    <property type="entry name" value="OMPADOMAIN"/>
</dbReference>
<comment type="subcellular location">
    <subcellularLocation>
        <location evidence="8">Cell outer membrane</location>
        <topology evidence="8">Lipid-anchor</topology>
    </subcellularLocation>
</comment>
<comment type="function">
    <text evidence="8">Part of the Tol-Pal system, which plays a role in outer membrane invagination during cell division and is important for maintaining outer membrane integrity.</text>
</comment>
<evidence type="ECO:0000256" key="5">
    <source>
        <dbReference type="ARBA" id="ARBA00023237"/>
    </source>
</evidence>
<evidence type="ECO:0000256" key="7">
    <source>
        <dbReference type="ARBA" id="ARBA00023306"/>
    </source>
</evidence>
<keyword evidence="12" id="KW-1185">Reference proteome</keyword>
<dbReference type="SUPFAM" id="SSF103088">
    <property type="entry name" value="OmpA-like"/>
    <property type="match status" value="1"/>
</dbReference>
<dbReference type="InterPro" id="IPR050330">
    <property type="entry name" value="Bact_OuterMem_StrucFunc"/>
</dbReference>
<dbReference type="CDD" id="cd07185">
    <property type="entry name" value="OmpA_C-like"/>
    <property type="match status" value="1"/>
</dbReference>
<evidence type="ECO:0000256" key="1">
    <source>
        <dbReference type="ARBA" id="ARBA00022618"/>
    </source>
</evidence>
<feature type="signal peptide" evidence="9">
    <location>
        <begin position="1"/>
        <end position="31"/>
    </location>
</feature>
<keyword evidence="4 8" id="KW-0564">Palmitate</keyword>
<evidence type="ECO:0000313" key="12">
    <source>
        <dbReference type="Proteomes" id="UP000008332"/>
    </source>
</evidence>
<evidence type="ECO:0000313" key="11">
    <source>
        <dbReference type="EMBL" id="ABD68889.1"/>
    </source>
</evidence>
<evidence type="ECO:0000256" key="4">
    <source>
        <dbReference type="ARBA" id="ARBA00023139"/>
    </source>
</evidence>
<dbReference type="KEGG" id="rfr:Rfer_1153"/>
<dbReference type="InterPro" id="IPR006690">
    <property type="entry name" value="OMPA-like_CS"/>
</dbReference>
<accession>Q21ZB4</accession>
<organism evidence="11 12">
    <name type="scientific">Albidiferax ferrireducens (strain ATCC BAA-621 / DSM 15236 / T118)</name>
    <name type="common">Rhodoferax ferrireducens</name>
    <dbReference type="NCBI Taxonomy" id="338969"/>
    <lineage>
        <taxon>Bacteria</taxon>
        <taxon>Pseudomonadati</taxon>
        <taxon>Pseudomonadota</taxon>
        <taxon>Betaproteobacteria</taxon>
        <taxon>Burkholderiales</taxon>
        <taxon>Comamonadaceae</taxon>
        <taxon>Rhodoferax</taxon>
    </lineage>
</organism>
<dbReference type="InterPro" id="IPR036737">
    <property type="entry name" value="OmpA-like_sf"/>
</dbReference>
<dbReference type="InterPro" id="IPR006664">
    <property type="entry name" value="OMP_bac"/>
</dbReference>
<dbReference type="InterPro" id="IPR006665">
    <property type="entry name" value="OmpA-like"/>
</dbReference>
<dbReference type="PROSITE" id="PS01068">
    <property type="entry name" value="OMPA_1"/>
    <property type="match status" value="1"/>
</dbReference>
<proteinExistence type="inferred from homology"/>
<protein>
    <recommendedName>
        <fullName evidence="8">Peptidoglycan-associated lipoprotein</fullName>
        <shortName evidence="8">PAL</shortName>
    </recommendedName>
</protein>
<keyword evidence="3 8" id="KW-0472">Membrane</keyword>
<dbReference type="AlphaFoldDB" id="Q21ZB4"/>
<dbReference type="HAMAP" id="MF_02204">
    <property type="entry name" value="Pal"/>
    <property type="match status" value="1"/>
</dbReference>
<reference evidence="12" key="1">
    <citation type="submission" date="2006-02" db="EMBL/GenBank/DDBJ databases">
        <title>Complete sequence of chromosome of Rhodoferax ferrireducens DSM 15236.</title>
        <authorList>
            <person name="Copeland A."/>
            <person name="Lucas S."/>
            <person name="Lapidus A."/>
            <person name="Barry K."/>
            <person name="Detter J.C."/>
            <person name="Glavina del Rio T."/>
            <person name="Hammon N."/>
            <person name="Israni S."/>
            <person name="Pitluck S."/>
            <person name="Brettin T."/>
            <person name="Bruce D."/>
            <person name="Han C."/>
            <person name="Tapia R."/>
            <person name="Gilna P."/>
            <person name="Kiss H."/>
            <person name="Schmutz J."/>
            <person name="Larimer F."/>
            <person name="Land M."/>
            <person name="Kyrpides N."/>
            <person name="Ivanova N."/>
            <person name="Richardson P."/>
        </authorList>
    </citation>
    <scope>NUCLEOTIDE SEQUENCE [LARGE SCALE GENOMIC DNA]</scope>
    <source>
        <strain evidence="12">ATCC BAA-621 / DSM 15236 / T118</strain>
    </source>
</reference>
<dbReference type="InterPro" id="IPR014169">
    <property type="entry name" value="Pal_lipo_C"/>
</dbReference>
<dbReference type="InterPro" id="IPR039001">
    <property type="entry name" value="Pal"/>
</dbReference>
<evidence type="ECO:0000256" key="2">
    <source>
        <dbReference type="ARBA" id="ARBA00022729"/>
    </source>
</evidence>
<comment type="subunit">
    <text evidence="8">The Tol-Pal system is composed of five core proteins: the inner membrane proteins TolA, TolQ and TolR, the periplasmic protein TolB and the outer membrane protein Pal. They form a network linking the inner and outer membranes and the peptidoglycan layer.</text>
</comment>
<comment type="similarity">
    <text evidence="8">Belongs to the Pal lipoprotein family.</text>
</comment>
<dbReference type="eggNOG" id="COG2885">
    <property type="taxonomic scope" value="Bacteria"/>
</dbReference>
<dbReference type="PROSITE" id="PS51257">
    <property type="entry name" value="PROKAR_LIPOPROTEIN"/>
    <property type="match status" value="1"/>
</dbReference>
<keyword evidence="6 8" id="KW-0449">Lipoprotein</keyword>
<keyword evidence="5 8" id="KW-0998">Cell outer membrane</keyword>
<feature type="domain" description="OmpA-like" evidence="10">
    <location>
        <begin position="65"/>
        <end position="181"/>
    </location>
</feature>
<name>Q21ZB4_ALBFT</name>
<dbReference type="PROSITE" id="PS51123">
    <property type="entry name" value="OMPA_2"/>
    <property type="match status" value="1"/>
</dbReference>
<evidence type="ECO:0000256" key="9">
    <source>
        <dbReference type="SAM" id="SignalP"/>
    </source>
</evidence>
<evidence type="ECO:0000256" key="6">
    <source>
        <dbReference type="ARBA" id="ARBA00023288"/>
    </source>
</evidence>
<dbReference type="GO" id="GO:0009279">
    <property type="term" value="C:cell outer membrane"/>
    <property type="evidence" value="ECO:0007669"/>
    <property type="project" value="UniProtKB-SubCell"/>
</dbReference>
<keyword evidence="2 8" id="KW-0732">Signal</keyword>
<dbReference type="HOGENOM" id="CLU_016890_9_4_4"/>
<dbReference type="EMBL" id="CP000267">
    <property type="protein sequence ID" value="ABD68889.1"/>
    <property type="molecule type" value="Genomic_DNA"/>
</dbReference>